<dbReference type="PROSITE" id="PS50011">
    <property type="entry name" value="PROTEIN_KINASE_DOM"/>
    <property type="match status" value="1"/>
</dbReference>
<comment type="similarity">
    <text evidence="13">Belongs to the protein kinase superfamily.</text>
</comment>
<evidence type="ECO:0000256" key="7">
    <source>
        <dbReference type="ARBA" id="ARBA00022777"/>
    </source>
</evidence>
<dbReference type="GO" id="GO:0004674">
    <property type="term" value="F:protein serine/threonine kinase activity"/>
    <property type="evidence" value="ECO:0007669"/>
    <property type="project" value="UniProtKB-KW"/>
</dbReference>
<keyword evidence="9 14" id="KW-1133">Transmembrane helix</keyword>
<evidence type="ECO:0000256" key="10">
    <source>
        <dbReference type="ARBA" id="ARBA00023136"/>
    </source>
</evidence>
<evidence type="ECO:0000256" key="12">
    <source>
        <dbReference type="PROSITE-ProRule" id="PRU10141"/>
    </source>
</evidence>
<keyword evidence="4 14" id="KW-0812">Transmembrane</keyword>
<keyword evidence="17" id="KW-1185">Reference proteome</keyword>
<dbReference type="Gene3D" id="3.30.200.20">
    <property type="entry name" value="Phosphorylase Kinase, domain 1"/>
    <property type="match status" value="1"/>
</dbReference>
<comment type="subcellular location">
    <subcellularLocation>
        <location evidence="1">Membrane</location>
        <topology evidence="1">Single-pass type I membrane protein</topology>
    </subcellularLocation>
</comment>
<dbReference type="GO" id="GO:0005524">
    <property type="term" value="F:ATP binding"/>
    <property type="evidence" value="ECO:0007669"/>
    <property type="project" value="UniProtKB-UniRule"/>
</dbReference>
<feature type="binding site" evidence="12">
    <location>
        <position position="238"/>
    </location>
    <ligand>
        <name>ATP</name>
        <dbReference type="ChEBI" id="CHEBI:30616"/>
    </ligand>
</feature>
<dbReference type="InterPro" id="IPR000719">
    <property type="entry name" value="Prot_kinase_dom"/>
</dbReference>
<evidence type="ECO:0000256" key="8">
    <source>
        <dbReference type="ARBA" id="ARBA00022840"/>
    </source>
</evidence>
<evidence type="ECO:0000256" key="11">
    <source>
        <dbReference type="ARBA" id="ARBA00023180"/>
    </source>
</evidence>
<feature type="transmembrane region" description="Helical" evidence="14">
    <location>
        <begin position="140"/>
        <end position="162"/>
    </location>
</feature>
<dbReference type="PANTHER" id="PTHR27009">
    <property type="entry name" value="RUST RESISTANCE KINASE LR10-RELATED"/>
    <property type="match status" value="1"/>
</dbReference>
<evidence type="ECO:0000313" key="16">
    <source>
        <dbReference type="EMBL" id="KAK2986786.1"/>
    </source>
</evidence>
<evidence type="ECO:0000256" key="14">
    <source>
        <dbReference type="SAM" id="Phobius"/>
    </source>
</evidence>
<keyword evidence="10 14" id="KW-0472">Membrane</keyword>
<dbReference type="InterPro" id="IPR045874">
    <property type="entry name" value="LRK10/LRL21-25-like"/>
</dbReference>
<keyword evidence="5" id="KW-0732">Signal</keyword>
<dbReference type="InterPro" id="IPR011009">
    <property type="entry name" value="Kinase-like_dom_sf"/>
</dbReference>
<dbReference type="PROSITE" id="PS00107">
    <property type="entry name" value="PROTEIN_KINASE_ATP"/>
    <property type="match status" value="1"/>
</dbReference>
<protein>
    <recommendedName>
        <fullName evidence="15">Protein kinase domain-containing protein</fullName>
    </recommendedName>
</protein>
<dbReference type="FunFam" id="3.30.200.20:FF:000178">
    <property type="entry name" value="serine/threonine-protein kinase PBS1-like"/>
    <property type="match status" value="1"/>
</dbReference>
<accession>A0AA88RVZ5</accession>
<keyword evidence="2 13" id="KW-0723">Serine/threonine-protein kinase</keyword>
<gene>
    <name evidence="16" type="ORF">RJ640_011011</name>
</gene>
<keyword evidence="11" id="KW-0325">Glycoprotein</keyword>
<sequence>MDNEAQSLTVARQDMWNQTCPRYLYNTTLDFNLFSYAPNQQNITLPYGCIEFQGQTAIPYQFDCNVNGTASVSYFTSSTILLPSECNKSVSVPVNQTSGEALTSSSATVARMEAALAADQPSALTCKSTPSAHDSGFPSWLIVVLLAVAGIIVLSIVILCCYRRKWLPLIAVVFWKKETTDYENVEAFVRTYGSQFPKHYRYTDLKKMTNTFADKLGQGGYGSVFKGTLPDGHVVAVKLLSEAKGNGEEFINEVASMSRTSHVNVVKLLGFCFEGSKRALIYEFMPNSSLDKFICSGGSFSTSSCLDWETLYQIALGIARGLEYLHRGCNTRIVHFDIKPQNILLDEDFCPKISDFGLAKLCKRKESALSMMGARGTPGYIAPEIFCRNFGAVSHKSDVYSYGMMVLEMVGVRENTEVQATGTSEIYFPDWIFEQLEPGKDLRLNSAATEDEEETARKMILVSLWCIQTNPSERPTSREVVEMLEGSLQSLQIPPKPT</sequence>
<evidence type="ECO:0000256" key="1">
    <source>
        <dbReference type="ARBA" id="ARBA00004479"/>
    </source>
</evidence>
<evidence type="ECO:0000256" key="2">
    <source>
        <dbReference type="ARBA" id="ARBA00022527"/>
    </source>
</evidence>
<name>A0AA88RVZ5_9ASTE</name>
<dbReference type="AlphaFoldDB" id="A0AA88RVZ5"/>
<dbReference type="SMART" id="SM00220">
    <property type="entry name" value="S_TKc"/>
    <property type="match status" value="1"/>
</dbReference>
<dbReference type="SUPFAM" id="SSF56112">
    <property type="entry name" value="Protein kinase-like (PK-like)"/>
    <property type="match status" value="1"/>
</dbReference>
<keyword evidence="3" id="KW-0808">Transferase</keyword>
<evidence type="ECO:0000256" key="4">
    <source>
        <dbReference type="ARBA" id="ARBA00022692"/>
    </source>
</evidence>
<evidence type="ECO:0000256" key="13">
    <source>
        <dbReference type="RuleBase" id="RU000304"/>
    </source>
</evidence>
<evidence type="ECO:0000256" key="6">
    <source>
        <dbReference type="ARBA" id="ARBA00022741"/>
    </source>
</evidence>
<dbReference type="Proteomes" id="UP001187471">
    <property type="component" value="Unassembled WGS sequence"/>
</dbReference>
<dbReference type="EMBL" id="JAVXUO010001034">
    <property type="protein sequence ID" value="KAK2986786.1"/>
    <property type="molecule type" value="Genomic_DNA"/>
</dbReference>
<dbReference type="Gene3D" id="1.10.510.10">
    <property type="entry name" value="Transferase(Phosphotransferase) domain 1"/>
    <property type="match status" value="1"/>
</dbReference>
<keyword evidence="6 12" id="KW-0547">Nucleotide-binding</keyword>
<proteinExistence type="inferred from homology"/>
<dbReference type="GO" id="GO:0016020">
    <property type="term" value="C:membrane"/>
    <property type="evidence" value="ECO:0007669"/>
    <property type="project" value="UniProtKB-SubCell"/>
</dbReference>
<dbReference type="Pfam" id="PF00069">
    <property type="entry name" value="Pkinase"/>
    <property type="match status" value="1"/>
</dbReference>
<evidence type="ECO:0000259" key="15">
    <source>
        <dbReference type="PROSITE" id="PS50011"/>
    </source>
</evidence>
<reference evidence="16" key="1">
    <citation type="submission" date="2022-12" db="EMBL/GenBank/DDBJ databases">
        <title>Draft genome assemblies for two species of Escallonia (Escalloniales).</title>
        <authorList>
            <person name="Chanderbali A."/>
            <person name="Dervinis C."/>
            <person name="Anghel I."/>
            <person name="Soltis D."/>
            <person name="Soltis P."/>
            <person name="Zapata F."/>
        </authorList>
    </citation>
    <scope>NUCLEOTIDE SEQUENCE</scope>
    <source>
        <strain evidence="16">UCBG92.1500</strain>
        <tissue evidence="16">Leaf</tissue>
    </source>
</reference>
<comment type="caution">
    <text evidence="16">The sequence shown here is derived from an EMBL/GenBank/DDBJ whole genome shotgun (WGS) entry which is preliminary data.</text>
</comment>
<evidence type="ECO:0000313" key="17">
    <source>
        <dbReference type="Proteomes" id="UP001187471"/>
    </source>
</evidence>
<evidence type="ECO:0000256" key="5">
    <source>
        <dbReference type="ARBA" id="ARBA00022729"/>
    </source>
</evidence>
<organism evidence="16 17">
    <name type="scientific">Escallonia rubra</name>
    <dbReference type="NCBI Taxonomy" id="112253"/>
    <lineage>
        <taxon>Eukaryota</taxon>
        <taxon>Viridiplantae</taxon>
        <taxon>Streptophyta</taxon>
        <taxon>Embryophyta</taxon>
        <taxon>Tracheophyta</taxon>
        <taxon>Spermatophyta</taxon>
        <taxon>Magnoliopsida</taxon>
        <taxon>eudicotyledons</taxon>
        <taxon>Gunneridae</taxon>
        <taxon>Pentapetalae</taxon>
        <taxon>asterids</taxon>
        <taxon>campanulids</taxon>
        <taxon>Escalloniales</taxon>
        <taxon>Escalloniaceae</taxon>
        <taxon>Escallonia</taxon>
    </lineage>
</organism>
<feature type="domain" description="Protein kinase" evidence="15">
    <location>
        <begin position="210"/>
        <end position="488"/>
    </location>
</feature>
<dbReference type="FunFam" id="1.10.510.10:FF:000590">
    <property type="entry name" value="PR5-like receptor kinase"/>
    <property type="match status" value="1"/>
</dbReference>
<keyword evidence="7" id="KW-0418">Kinase</keyword>
<dbReference type="PROSITE" id="PS00108">
    <property type="entry name" value="PROTEIN_KINASE_ST"/>
    <property type="match status" value="1"/>
</dbReference>
<dbReference type="InterPro" id="IPR008271">
    <property type="entry name" value="Ser/Thr_kinase_AS"/>
</dbReference>
<evidence type="ECO:0000256" key="9">
    <source>
        <dbReference type="ARBA" id="ARBA00022989"/>
    </source>
</evidence>
<dbReference type="InterPro" id="IPR017441">
    <property type="entry name" value="Protein_kinase_ATP_BS"/>
</dbReference>
<keyword evidence="8 12" id="KW-0067">ATP-binding</keyword>
<evidence type="ECO:0000256" key="3">
    <source>
        <dbReference type="ARBA" id="ARBA00022679"/>
    </source>
</evidence>